<name>M6JD83_9LEPT</name>
<proteinExistence type="predicted"/>
<protein>
    <submittedName>
        <fullName evidence="1">Uncharacterized protein</fullName>
    </submittedName>
</protein>
<evidence type="ECO:0000313" key="2">
    <source>
        <dbReference type="Proteomes" id="UP000012106"/>
    </source>
</evidence>
<evidence type="ECO:0000313" key="1">
    <source>
        <dbReference type="EMBL" id="EMN19884.1"/>
    </source>
</evidence>
<dbReference type="AlphaFoldDB" id="M6JD83"/>
<sequence length="40" mass="4743">MEILRFVLALRDVFVIDSLEFANESSFRNEIFDNLFCNSQ</sequence>
<comment type="caution">
    <text evidence="1">The sequence shown here is derived from an EMBL/GenBank/DDBJ whole genome shotgun (WGS) entry which is preliminary data.</text>
</comment>
<accession>M6JD83</accession>
<reference evidence="1 2" key="1">
    <citation type="submission" date="2013-01" db="EMBL/GenBank/DDBJ databases">
        <authorList>
            <person name="Harkins D.M."/>
            <person name="Durkin A.S."/>
            <person name="Brinkac L.M."/>
            <person name="Haft D.H."/>
            <person name="Selengut J.D."/>
            <person name="Sanka R."/>
            <person name="DePew J."/>
            <person name="Purushe J."/>
            <person name="Hartskeerl R.A."/>
            <person name="Ahmed A."/>
            <person name="van der Linden H."/>
            <person name="Goris M.G.A."/>
            <person name="Vinetz J.M."/>
            <person name="Sutton G.G."/>
            <person name="Nierman W.C."/>
            <person name="Fouts D.E."/>
        </authorList>
    </citation>
    <scope>NUCLEOTIDE SEQUENCE [LARGE SCALE GENOMIC DNA]</scope>
    <source>
        <strain evidence="1 2">MAVJ 401</strain>
    </source>
</reference>
<gene>
    <name evidence="1" type="ORF">LEP1GSC063_2128</name>
</gene>
<dbReference type="Proteomes" id="UP000012106">
    <property type="component" value="Unassembled WGS sequence"/>
</dbReference>
<organism evidence="1 2">
    <name type="scientific">Leptospira santarosai serovar Arenal str. MAVJ 401</name>
    <dbReference type="NCBI Taxonomy" id="1049976"/>
    <lineage>
        <taxon>Bacteria</taxon>
        <taxon>Pseudomonadati</taxon>
        <taxon>Spirochaetota</taxon>
        <taxon>Spirochaetia</taxon>
        <taxon>Leptospirales</taxon>
        <taxon>Leptospiraceae</taxon>
        <taxon>Leptospira</taxon>
    </lineage>
</organism>
<dbReference type="EMBL" id="AHMU02000077">
    <property type="protein sequence ID" value="EMN19884.1"/>
    <property type="molecule type" value="Genomic_DNA"/>
</dbReference>